<sequence>MFTRVGIALAMAVGTSAFVLAGQPTAHAAGCASQSPRWGYVCLESVSDISLGFCLKEAPQWHPQAECAQRNDGSGRYDIWIPAPH</sequence>
<proteinExistence type="predicted"/>
<dbReference type="AlphaFoldDB" id="A0A7W9PGM7"/>
<dbReference type="Proteomes" id="UP000540412">
    <property type="component" value="Unassembled WGS sequence"/>
</dbReference>
<dbReference type="RefSeq" id="WP_040748797.1">
    <property type="nucleotide sequence ID" value="NZ_JACHIT010000002.1"/>
</dbReference>
<protein>
    <submittedName>
        <fullName evidence="2">Uncharacterized protein</fullName>
    </submittedName>
</protein>
<feature type="signal peptide" evidence="1">
    <location>
        <begin position="1"/>
        <end position="21"/>
    </location>
</feature>
<gene>
    <name evidence="2" type="ORF">BJY24_004699</name>
</gene>
<dbReference type="EMBL" id="JACHIT010000002">
    <property type="protein sequence ID" value="MBB5915787.1"/>
    <property type="molecule type" value="Genomic_DNA"/>
</dbReference>
<keyword evidence="3" id="KW-1185">Reference proteome</keyword>
<comment type="caution">
    <text evidence="2">The sequence shown here is derived from an EMBL/GenBank/DDBJ whole genome shotgun (WGS) entry which is preliminary data.</text>
</comment>
<name>A0A7W9PGM7_9NOCA</name>
<evidence type="ECO:0000256" key="1">
    <source>
        <dbReference type="SAM" id="SignalP"/>
    </source>
</evidence>
<reference evidence="2 3" key="1">
    <citation type="submission" date="2020-08" db="EMBL/GenBank/DDBJ databases">
        <title>Sequencing the genomes of 1000 actinobacteria strains.</title>
        <authorList>
            <person name="Klenk H.-P."/>
        </authorList>
    </citation>
    <scope>NUCLEOTIDE SEQUENCE [LARGE SCALE GENOMIC DNA]</scope>
    <source>
        <strain evidence="2 3">DSM 43582</strain>
    </source>
</reference>
<evidence type="ECO:0000313" key="2">
    <source>
        <dbReference type="EMBL" id="MBB5915787.1"/>
    </source>
</evidence>
<feature type="chain" id="PRO_5039364414" evidence="1">
    <location>
        <begin position="22"/>
        <end position="85"/>
    </location>
</feature>
<accession>A0A7W9PGM7</accession>
<keyword evidence="1" id="KW-0732">Signal</keyword>
<evidence type="ECO:0000313" key="3">
    <source>
        <dbReference type="Proteomes" id="UP000540412"/>
    </source>
</evidence>
<organism evidence="2 3">
    <name type="scientific">Nocardia transvalensis</name>
    <dbReference type="NCBI Taxonomy" id="37333"/>
    <lineage>
        <taxon>Bacteria</taxon>
        <taxon>Bacillati</taxon>
        <taxon>Actinomycetota</taxon>
        <taxon>Actinomycetes</taxon>
        <taxon>Mycobacteriales</taxon>
        <taxon>Nocardiaceae</taxon>
        <taxon>Nocardia</taxon>
    </lineage>
</organism>